<feature type="transmembrane region" description="Helical" evidence="1">
    <location>
        <begin position="62"/>
        <end position="82"/>
    </location>
</feature>
<protein>
    <recommendedName>
        <fullName evidence="4">DUF2975 domain-containing protein</fullName>
    </recommendedName>
</protein>
<evidence type="ECO:0000256" key="1">
    <source>
        <dbReference type="SAM" id="Phobius"/>
    </source>
</evidence>
<dbReference type="Proteomes" id="UP000218327">
    <property type="component" value="Unassembled WGS sequence"/>
</dbReference>
<evidence type="ECO:0000313" key="3">
    <source>
        <dbReference type="Proteomes" id="UP000218327"/>
    </source>
</evidence>
<gene>
    <name evidence="2" type="ORF">COA96_04455</name>
</gene>
<feature type="transmembrane region" description="Helical" evidence="1">
    <location>
        <begin position="103"/>
        <end position="128"/>
    </location>
</feature>
<dbReference type="InterPro" id="IPR021354">
    <property type="entry name" value="DUF2975"/>
</dbReference>
<reference evidence="3" key="1">
    <citation type="submission" date="2017-08" db="EMBL/GenBank/DDBJ databases">
        <title>A dynamic microbial community with high functional redundancy inhabits the cold, oxic subseafloor aquifer.</title>
        <authorList>
            <person name="Tully B.J."/>
            <person name="Wheat C.G."/>
            <person name="Glazer B.T."/>
            <person name="Huber J.A."/>
        </authorList>
    </citation>
    <scope>NUCLEOTIDE SEQUENCE [LARGE SCALE GENOMIC DNA]</scope>
</reference>
<sequence>MNNIVKIQKVSVIMKFLCGIALIALPAFTFYCWLLLDSETFLSLLQESIPIQTQYIGLSNRLLALVPGLIPIALLMRGAWHLRRLFGLFAVRAFFHEEIAQRLHGFAFMLVFSVLAKPVAGALSSAALTMNYPEGERSISVTIESGDLTTLFIGVIFLIIAWVLREAHQLSKENAEIV</sequence>
<keyword evidence="1" id="KW-0472">Membrane</keyword>
<evidence type="ECO:0008006" key="4">
    <source>
        <dbReference type="Google" id="ProtNLM"/>
    </source>
</evidence>
<feature type="transmembrane region" description="Helical" evidence="1">
    <location>
        <begin position="12"/>
        <end position="36"/>
    </location>
</feature>
<keyword evidence="1" id="KW-1133">Transmembrane helix</keyword>
<evidence type="ECO:0000313" key="2">
    <source>
        <dbReference type="EMBL" id="PCJ26885.1"/>
    </source>
</evidence>
<accession>A0A2A5B5Y8</accession>
<keyword evidence="1" id="KW-0812">Transmembrane</keyword>
<comment type="caution">
    <text evidence="2">The sequence shown here is derived from an EMBL/GenBank/DDBJ whole genome shotgun (WGS) entry which is preliminary data.</text>
</comment>
<name>A0A2A5B5Y8_9GAMM</name>
<organism evidence="2 3">
    <name type="scientific">SAR86 cluster bacterium</name>
    <dbReference type="NCBI Taxonomy" id="2030880"/>
    <lineage>
        <taxon>Bacteria</taxon>
        <taxon>Pseudomonadati</taxon>
        <taxon>Pseudomonadota</taxon>
        <taxon>Gammaproteobacteria</taxon>
        <taxon>SAR86 cluster</taxon>
    </lineage>
</organism>
<proteinExistence type="predicted"/>
<dbReference type="Pfam" id="PF11188">
    <property type="entry name" value="DUF2975"/>
    <property type="match status" value="1"/>
</dbReference>
<dbReference type="EMBL" id="NVVJ01000009">
    <property type="protein sequence ID" value="PCJ26885.1"/>
    <property type="molecule type" value="Genomic_DNA"/>
</dbReference>
<dbReference type="AlphaFoldDB" id="A0A2A5B5Y8"/>
<feature type="transmembrane region" description="Helical" evidence="1">
    <location>
        <begin position="148"/>
        <end position="164"/>
    </location>
</feature>